<dbReference type="AlphaFoldDB" id="A0A1M5MRY1"/>
<protein>
    <submittedName>
        <fullName evidence="2">D-alanyl-D-alanine carboxypeptidase</fullName>
    </submittedName>
</protein>
<dbReference type="GeneID" id="98638163"/>
<keyword evidence="2" id="KW-0645">Protease</keyword>
<organism evidence="2 3">
    <name type="scientific">Stutzerimonas xanthomarina DSM 18231</name>
    <dbReference type="NCBI Taxonomy" id="1403346"/>
    <lineage>
        <taxon>Bacteria</taxon>
        <taxon>Pseudomonadati</taxon>
        <taxon>Pseudomonadota</taxon>
        <taxon>Gammaproteobacteria</taxon>
        <taxon>Pseudomonadales</taxon>
        <taxon>Pseudomonadaceae</taxon>
        <taxon>Stutzerimonas</taxon>
    </lineage>
</organism>
<evidence type="ECO:0000313" key="3">
    <source>
        <dbReference type="Proteomes" id="UP000184000"/>
    </source>
</evidence>
<proteinExistence type="predicted"/>
<dbReference type="GO" id="GO:0004180">
    <property type="term" value="F:carboxypeptidase activity"/>
    <property type="evidence" value="ECO:0007669"/>
    <property type="project" value="UniProtKB-KW"/>
</dbReference>
<dbReference type="Gene3D" id="3.30.1380.10">
    <property type="match status" value="1"/>
</dbReference>
<dbReference type="InterPro" id="IPR009045">
    <property type="entry name" value="Zn_M74/Hedgehog-like"/>
</dbReference>
<keyword evidence="2" id="KW-0378">Hydrolase</keyword>
<gene>
    <name evidence="2" type="ORF">SAMN02744645_1460</name>
</gene>
<feature type="domain" description="Peptidase M15C" evidence="1">
    <location>
        <begin position="51"/>
        <end position="104"/>
    </location>
</feature>
<dbReference type="InterPro" id="IPR039561">
    <property type="entry name" value="Peptidase_M15C"/>
</dbReference>
<name>A0A1M5MRY1_9GAMM</name>
<evidence type="ECO:0000259" key="1">
    <source>
        <dbReference type="Pfam" id="PF13539"/>
    </source>
</evidence>
<keyword evidence="2" id="KW-0121">Carboxypeptidase</keyword>
<accession>A0A1M5MRY1</accession>
<sequence length="111" mass="12727">MSLGQKQRQFTRLIGLLIEYAYQQGYELTFGDAYRDPRVHGQVGEKKSYSSAVSLHKERLAVDFNLFKDGQYLTRSEDYAPLGEYWESLGGTWGGRFNDGNHFSLEHGGRK</sequence>
<dbReference type="EMBL" id="FQXA01000002">
    <property type="protein sequence ID" value="SHG80200.1"/>
    <property type="molecule type" value="Genomic_DNA"/>
</dbReference>
<dbReference type="Proteomes" id="UP000184000">
    <property type="component" value="Unassembled WGS sequence"/>
</dbReference>
<evidence type="ECO:0000313" key="2">
    <source>
        <dbReference type="EMBL" id="SHG80200.1"/>
    </source>
</evidence>
<dbReference type="SUPFAM" id="SSF55166">
    <property type="entry name" value="Hedgehog/DD-peptidase"/>
    <property type="match status" value="1"/>
</dbReference>
<dbReference type="RefSeq" id="WP_073299850.1">
    <property type="nucleotide sequence ID" value="NZ_FQXA01000002.1"/>
</dbReference>
<dbReference type="Pfam" id="PF13539">
    <property type="entry name" value="Peptidase_M15_4"/>
    <property type="match status" value="1"/>
</dbReference>
<reference evidence="2 3" key="1">
    <citation type="submission" date="2016-11" db="EMBL/GenBank/DDBJ databases">
        <authorList>
            <person name="Jaros S."/>
            <person name="Januszkiewicz K."/>
            <person name="Wedrychowicz H."/>
        </authorList>
    </citation>
    <scope>NUCLEOTIDE SEQUENCE [LARGE SCALE GENOMIC DNA]</scope>
    <source>
        <strain evidence="2 3">DSM 18231</strain>
    </source>
</reference>